<evidence type="ECO:0000259" key="1">
    <source>
        <dbReference type="PROSITE" id="PS50878"/>
    </source>
</evidence>
<dbReference type="CDD" id="cd01650">
    <property type="entry name" value="RT_nLTR_like"/>
    <property type="match status" value="1"/>
</dbReference>
<dbReference type="InterPro" id="IPR000477">
    <property type="entry name" value="RT_dom"/>
</dbReference>
<dbReference type="AlphaFoldDB" id="A0ABC9WEN8"/>
<evidence type="ECO:0000313" key="3">
    <source>
        <dbReference type="Proteomes" id="UP001623348"/>
    </source>
</evidence>
<gene>
    <name evidence="2" type="ORF">GRJ2_000861200</name>
</gene>
<dbReference type="Proteomes" id="UP001623348">
    <property type="component" value="Unassembled WGS sequence"/>
</dbReference>
<organism evidence="2 3">
    <name type="scientific">Grus japonensis</name>
    <name type="common">Japanese crane</name>
    <name type="synonym">Red-crowned crane</name>
    <dbReference type="NCBI Taxonomy" id="30415"/>
    <lineage>
        <taxon>Eukaryota</taxon>
        <taxon>Metazoa</taxon>
        <taxon>Chordata</taxon>
        <taxon>Craniata</taxon>
        <taxon>Vertebrata</taxon>
        <taxon>Euteleostomi</taxon>
        <taxon>Archelosauria</taxon>
        <taxon>Archosauria</taxon>
        <taxon>Dinosauria</taxon>
        <taxon>Saurischia</taxon>
        <taxon>Theropoda</taxon>
        <taxon>Coelurosauria</taxon>
        <taxon>Aves</taxon>
        <taxon>Neognathae</taxon>
        <taxon>Neoaves</taxon>
        <taxon>Gruiformes</taxon>
        <taxon>Gruidae</taxon>
        <taxon>Grus</taxon>
    </lineage>
</organism>
<evidence type="ECO:0000313" key="2">
    <source>
        <dbReference type="EMBL" id="GAB0183959.1"/>
    </source>
</evidence>
<accession>A0ABC9WEN8</accession>
<keyword evidence="3" id="KW-1185">Reference proteome</keyword>
<proteinExistence type="predicted"/>
<feature type="domain" description="Reverse transcriptase" evidence="1">
    <location>
        <begin position="28"/>
        <end position="292"/>
    </location>
</feature>
<comment type="caution">
    <text evidence="2">The sequence shown here is derived from an EMBL/GenBank/DDBJ whole genome shotgun (WGS) entry which is preliminary data.</text>
</comment>
<dbReference type="InterPro" id="IPR043502">
    <property type="entry name" value="DNA/RNA_pol_sf"/>
</dbReference>
<dbReference type="EMBL" id="BAAFJT010000002">
    <property type="protein sequence ID" value="GAB0183959.1"/>
    <property type="molecule type" value="Genomic_DNA"/>
</dbReference>
<name>A0ABC9WEN8_GRUJA</name>
<reference evidence="2 3" key="1">
    <citation type="submission" date="2024-06" db="EMBL/GenBank/DDBJ databases">
        <title>The draft genome of Grus japonensis, version 3.</title>
        <authorList>
            <person name="Nabeshima K."/>
            <person name="Suzuki S."/>
            <person name="Onuma M."/>
        </authorList>
    </citation>
    <scope>NUCLEOTIDE SEQUENCE [LARGE SCALE GENOMIC DNA]</scope>
    <source>
        <strain evidence="2 3">451A</strain>
    </source>
</reference>
<sequence>MGPDELHPQVLRELADEVARPLAIIFEKSWQSSEVPADWKRGNITPIFKKGKKEDPGNYRPVSLTSVPGKIMEQTLLETMLRHMEDKKVIGDSQHGFTKGKSCLTNLVAFYDGVTELVDKGRATDIIYLDLCKAFDTVPHDILVSKLEIHGFDGWTTWWIRNWLDGRTQRAVVNGSMSKWRTVMSGVPQGSVLGLALFNIFVGDMDSGIECSLSKFADDTKLCGVVDTLEGRDAIQRDLDRLERWACVNRMKFNKAKRKVLHVGWCNPKHSYRLGKEWIKSSPEEKDLGVLIDEKLNMSRQCALAAQKANCVLGCIKRDVTSRSREVILPLYSALVRPHLEYCIQLWGSQYRRDMELLERVQRRATKLIGGLEHLSYEDRLRELGLFSLEKRRLRGDLIAAYQYLKGPTGKLERECLQGHIVIGQGVMALN</sequence>
<dbReference type="Pfam" id="PF00078">
    <property type="entry name" value="RVT_1"/>
    <property type="match status" value="1"/>
</dbReference>
<dbReference type="PANTHER" id="PTHR33332">
    <property type="entry name" value="REVERSE TRANSCRIPTASE DOMAIN-CONTAINING PROTEIN"/>
    <property type="match status" value="1"/>
</dbReference>
<dbReference type="PROSITE" id="PS50878">
    <property type="entry name" value="RT_POL"/>
    <property type="match status" value="1"/>
</dbReference>
<protein>
    <submittedName>
        <fullName evidence="2">Mitochondrial enolase superfamily member 1</fullName>
    </submittedName>
</protein>
<dbReference type="SUPFAM" id="SSF56672">
    <property type="entry name" value="DNA/RNA polymerases"/>
    <property type="match status" value="1"/>
</dbReference>